<reference evidence="1 2" key="1">
    <citation type="journal article" date="2011" name="J. Bacteriol.">
        <title>Genome sequence of the algicidal bacterium Kordia algicida OT-1.</title>
        <authorList>
            <person name="Lee H.S."/>
            <person name="Kang S.G."/>
            <person name="Kwon K.K."/>
            <person name="Lee J.H."/>
            <person name="Kim S.J."/>
        </authorList>
    </citation>
    <scope>NUCLEOTIDE SEQUENCE [LARGE SCALE GENOMIC DNA]</scope>
    <source>
        <strain evidence="1 2">OT-1</strain>
    </source>
</reference>
<dbReference type="HOGENOM" id="CLU_2752411_0_0_10"/>
<evidence type="ECO:0000313" key="1">
    <source>
        <dbReference type="EMBL" id="EDP96852.1"/>
    </source>
</evidence>
<dbReference type="eggNOG" id="ENOG50336SU">
    <property type="taxonomic scope" value="Bacteria"/>
</dbReference>
<sequence length="70" mass="8335">MLISRTDISTLKELSFTKDLVPVKNIPNSFKLDFDTFFFGKTLVKKNDVLFVYPHDIKHWVRYVFSKYSD</sequence>
<dbReference type="Proteomes" id="UP000002945">
    <property type="component" value="Unassembled WGS sequence"/>
</dbReference>
<proteinExistence type="predicted"/>
<organism evidence="1 2">
    <name type="scientific">Kordia algicida OT-1</name>
    <dbReference type="NCBI Taxonomy" id="391587"/>
    <lineage>
        <taxon>Bacteria</taxon>
        <taxon>Pseudomonadati</taxon>
        <taxon>Bacteroidota</taxon>
        <taxon>Flavobacteriia</taxon>
        <taxon>Flavobacteriales</taxon>
        <taxon>Flavobacteriaceae</taxon>
        <taxon>Kordia</taxon>
    </lineage>
</organism>
<accession>A9DRW4</accession>
<comment type="caution">
    <text evidence="1">The sequence shown here is derived from an EMBL/GenBank/DDBJ whole genome shotgun (WGS) entry which is preliminary data.</text>
</comment>
<protein>
    <submittedName>
        <fullName evidence="1">Uncharacterized protein</fullName>
    </submittedName>
</protein>
<name>A9DRW4_9FLAO</name>
<dbReference type="EMBL" id="ABIB01000003">
    <property type="protein sequence ID" value="EDP96852.1"/>
    <property type="molecule type" value="Genomic_DNA"/>
</dbReference>
<dbReference type="STRING" id="391587.KAOT1_16853"/>
<keyword evidence="2" id="KW-1185">Reference proteome</keyword>
<dbReference type="AlphaFoldDB" id="A9DRW4"/>
<evidence type="ECO:0000313" key="2">
    <source>
        <dbReference type="Proteomes" id="UP000002945"/>
    </source>
</evidence>
<gene>
    <name evidence="1" type="ORF">KAOT1_16853</name>
</gene>